<sequence>MSVPIYKVNAVHLAIDKSHPPHLHVSAIGEVSSGGWKAATLAPRIYIKPPQDGIQDLDFEATPPKGSDPVIQVILPIAAGAVLALPDWLKGVRVHAKTNALVTLLTDEASLRQVAAINHD</sequence>
<dbReference type="EMBL" id="LFKP01000010">
    <property type="protein sequence ID" value="OHV95460.1"/>
    <property type="molecule type" value="Genomic_DNA"/>
</dbReference>
<evidence type="ECO:0000313" key="1">
    <source>
        <dbReference type="EMBL" id="OHV95460.1"/>
    </source>
</evidence>
<evidence type="ECO:0000313" key="2">
    <source>
        <dbReference type="Proteomes" id="UP000179840"/>
    </source>
</evidence>
<comment type="caution">
    <text evidence="1">The sequence shown here is derived from an EMBL/GenBank/DDBJ whole genome shotgun (WGS) entry which is preliminary data.</text>
</comment>
<accession>A0A1S1U4U4</accession>
<gene>
    <name evidence="1" type="ORF">AKG95_20070</name>
</gene>
<organism evidence="1 2">
    <name type="scientific">Janthinobacterium lividum</name>
    <dbReference type="NCBI Taxonomy" id="29581"/>
    <lineage>
        <taxon>Bacteria</taxon>
        <taxon>Pseudomonadati</taxon>
        <taxon>Pseudomonadota</taxon>
        <taxon>Betaproteobacteria</taxon>
        <taxon>Burkholderiales</taxon>
        <taxon>Oxalobacteraceae</taxon>
        <taxon>Janthinobacterium</taxon>
    </lineage>
</organism>
<name>A0A1S1U4U4_9BURK</name>
<reference evidence="1 2" key="1">
    <citation type="submission" date="2015-06" db="EMBL/GenBank/DDBJ databases">
        <title>Draft genome sequencing of a biphenyl-degrading bacterium, Janthinobacterium lividum MEG1.</title>
        <authorList>
            <person name="Shimodaira J."/>
            <person name="Hatta T."/>
        </authorList>
    </citation>
    <scope>NUCLEOTIDE SEQUENCE [LARGE SCALE GENOMIC DNA]</scope>
    <source>
        <strain evidence="1 2">MEG1</strain>
    </source>
</reference>
<dbReference type="AlphaFoldDB" id="A0A1S1U4U4"/>
<protein>
    <submittedName>
        <fullName evidence="1">Uncharacterized protein</fullName>
    </submittedName>
</protein>
<proteinExistence type="predicted"/>
<dbReference type="Proteomes" id="UP000179840">
    <property type="component" value="Unassembled WGS sequence"/>
</dbReference>
<dbReference type="RefSeq" id="WP_071078675.1">
    <property type="nucleotide sequence ID" value="NZ_LFKP01000010.1"/>
</dbReference>